<proteinExistence type="predicted"/>
<protein>
    <submittedName>
        <fullName evidence="1">Uncharacterized protein</fullName>
    </submittedName>
</protein>
<organism evidence="1 2">
    <name type="scientific">Terfezia boudieri ATCC MYA-4762</name>
    <dbReference type="NCBI Taxonomy" id="1051890"/>
    <lineage>
        <taxon>Eukaryota</taxon>
        <taxon>Fungi</taxon>
        <taxon>Dikarya</taxon>
        <taxon>Ascomycota</taxon>
        <taxon>Pezizomycotina</taxon>
        <taxon>Pezizomycetes</taxon>
        <taxon>Pezizales</taxon>
        <taxon>Pezizaceae</taxon>
        <taxon>Terfezia</taxon>
    </lineage>
</organism>
<dbReference type="AlphaFoldDB" id="A0A3N4LR16"/>
<sequence>MRLWKKPVDFYRKSVALAQFNSHNSTRTIQLAQFNSHNSTRTIQLAPSQNISAWSRPETERLIAWMEDNQEELRGKQITWHKLVKGQVFADEDHITVKRITDKSTNMKRSWKDARAMQQRSGWGVKPEDNEASINQALERKCAFFWRLDEI</sequence>
<name>A0A3N4LR16_9PEZI</name>
<gene>
    <name evidence="1" type="ORF">L211DRAFT_867338</name>
</gene>
<keyword evidence="2" id="KW-1185">Reference proteome</keyword>
<evidence type="ECO:0000313" key="2">
    <source>
        <dbReference type="Proteomes" id="UP000267821"/>
    </source>
</evidence>
<accession>A0A3N4LR16</accession>
<dbReference type="Proteomes" id="UP000267821">
    <property type="component" value="Unassembled WGS sequence"/>
</dbReference>
<evidence type="ECO:0000313" key="1">
    <source>
        <dbReference type="EMBL" id="RPB25363.1"/>
    </source>
</evidence>
<dbReference type="OrthoDB" id="5397141at2759"/>
<dbReference type="InParanoid" id="A0A3N4LR16"/>
<dbReference type="EMBL" id="ML121538">
    <property type="protein sequence ID" value="RPB25363.1"/>
    <property type="molecule type" value="Genomic_DNA"/>
</dbReference>
<reference evidence="1 2" key="1">
    <citation type="journal article" date="2018" name="Nat. Ecol. Evol.">
        <title>Pezizomycetes genomes reveal the molecular basis of ectomycorrhizal truffle lifestyle.</title>
        <authorList>
            <person name="Murat C."/>
            <person name="Payen T."/>
            <person name="Noel B."/>
            <person name="Kuo A."/>
            <person name="Morin E."/>
            <person name="Chen J."/>
            <person name="Kohler A."/>
            <person name="Krizsan K."/>
            <person name="Balestrini R."/>
            <person name="Da Silva C."/>
            <person name="Montanini B."/>
            <person name="Hainaut M."/>
            <person name="Levati E."/>
            <person name="Barry K.W."/>
            <person name="Belfiori B."/>
            <person name="Cichocki N."/>
            <person name="Clum A."/>
            <person name="Dockter R.B."/>
            <person name="Fauchery L."/>
            <person name="Guy J."/>
            <person name="Iotti M."/>
            <person name="Le Tacon F."/>
            <person name="Lindquist E.A."/>
            <person name="Lipzen A."/>
            <person name="Malagnac F."/>
            <person name="Mello A."/>
            <person name="Molinier V."/>
            <person name="Miyauchi S."/>
            <person name="Poulain J."/>
            <person name="Riccioni C."/>
            <person name="Rubini A."/>
            <person name="Sitrit Y."/>
            <person name="Splivallo R."/>
            <person name="Traeger S."/>
            <person name="Wang M."/>
            <person name="Zifcakova L."/>
            <person name="Wipf D."/>
            <person name="Zambonelli A."/>
            <person name="Paolocci F."/>
            <person name="Nowrousian M."/>
            <person name="Ottonello S."/>
            <person name="Baldrian P."/>
            <person name="Spatafora J.W."/>
            <person name="Henrissat B."/>
            <person name="Nagy L.G."/>
            <person name="Aury J.M."/>
            <person name="Wincker P."/>
            <person name="Grigoriev I.V."/>
            <person name="Bonfante P."/>
            <person name="Martin F.M."/>
        </authorList>
    </citation>
    <scope>NUCLEOTIDE SEQUENCE [LARGE SCALE GENOMIC DNA]</scope>
    <source>
        <strain evidence="1 2">ATCC MYA-4762</strain>
    </source>
</reference>